<feature type="compositionally biased region" description="Polar residues" evidence="5">
    <location>
        <begin position="297"/>
        <end position="308"/>
    </location>
</feature>
<dbReference type="Pfam" id="PF13621">
    <property type="entry name" value="Cupin_8"/>
    <property type="match status" value="1"/>
</dbReference>
<accession>A0AAE0LIU9</accession>
<dbReference type="Gene3D" id="2.60.120.10">
    <property type="entry name" value="Jelly Rolls"/>
    <property type="match status" value="1"/>
</dbReference>
<dbReference type="InterPro" id="IPR014710">
    <property type="entry name" value="RmlC-like_jellyroll"/>
</dbReference>
<gene>
    <name evidence="7" type="ORF">CYMTET_5462</name>
</gene>
<comment type="function">
    <text evidence="4">May play a role in cellular stress response.</text>
</comment>
<dbReference type="InterPro" id="IPR041667">
    <property type="entry name" value="Cupin_8"/>
</dbReference>
<dbReference type="PANTHER" id="PTHR12461:SF43">
    <property type="entry name" value="HSPB1-ASSOCIATED PROTEIN 1"/>
    <property type="match status" value="1"/>
</dbReference>
<dbReference type="SMART" id="SM00558">
    <property type="entry name" value="JmjC"/>
    <property type="match status" value="1"/>
</dbReference>
<comment type="subcellular location">
    <subcellularLocation>
        <location evidence="1">Cytoplasm</location>
    </subcellularLocation>
</comment>
<organism evidence="7 8">
    <name type="scientific">Cymbomonas tetramitiformis</name>
    <dbReference type="NCBI Taxonomy" id="36881"/>
    <lineage>
        <taxon>Eukaryota</taxon>
        <taxon>Viridiplantae</taxon>
        <taxon>Chlorophyta</taxon>
        <taxon>Pyramimonadophyceae</taxon>
        <taxon>Pyramimonadales</taxon>
        <taxon>Pyramimonadaceae</taxon>
        <taxon>Cymbomonas</taxon>
    </lineage>
</organism>
<keyword evidence="3" id="KW-0963">Cytoplasm</keyword>
<feature type="region of interest" description="Disordered" evidence="5">
    <location>
        <begin position="282"/>
        <end position="308"/>
    </location>
</feature>
<dbReference type="PROSITE" id="PS51184">
    <property type="entry name" value="JMJC"/>
    <property type="match status" value="1"/>
</dbReference>
<evidence type="ECO:0000313" key="7">
    <source>
        <dbReference type="EMBL" id="KAK3287011.1"/>
    </source>
</evidence>
<comment type="similarity">
    <text evidence="2">Belongs to the JARID1 histone demethylase family.</text>
</comment>
<protein>
    <recommendedName>
        <fullName evidence="6">JmjC domain-containing protein</fullName>
    </recommendedName>
</protein>
<keyword evidence="8" id="KW-1185">Reference proteome</keyword>
<evidence type="ECO:0000256" key="5">
    <source>
        <dbReference type="SAM" id="MobiDB-lite"/>
    </source>
</evidence>
<evidence type="ECO:0000259" key="6">
    <source>
        <dbReference type="PROSITE" id="PS51184"/>
    </source>
</evidence>
<dbReference type="AlphaFoldDB" id="A0AAE0LIU9"/>
<dbReference type="GO" id="GO:0005737">
    <property type="term" value="C:cytoplasm"/>
    <property type="evidence" value="ECO:0007669"/>
    <property type="project" value="UniProtKB-SubCell"/>
</dbReference>
<proteinExistence type="inferred from homology"/>
<sequence>MAEFAAWIQGSESTLQNAFKRDKFSGYLDYLHFETLLESFPRSERYRFAEWSRFGVDPASLSSEPSLWFGSEGAKTQLHQDAYGVNIVAQLYGKKRWVLFPPSASEYLYPTRVPYEESSTFGSVNLDRPDRQSHPRFTECDSAREAVLCPGDVLFVPKHWWHHVECLETSVSINQWIDKPSDAYDRVCEAVVCAVVNISQDIAKNNDALGLFGPTETPREPKECIEILEETLSSYQNARAVHDVGKQRIAHNNREREGYKETSIKEEGLPLQYLLAGESRNAETKLEDSGASDARQHTASVEGSPEGNSAFTQRFIQALTKPDVVDAIVRHLL</sequence>
<reference evidence="7 8" key="1">
    <citation type="journal article" date="2015" name="Genome Biol. Evol.">
        <title>Comparative Genomics of a Bacterivorous Green Alga Reveals Evolutionary Causalities and Consequences of Phago-Mixotrophic Mode of Nutrition.</title>
        <authorList>
            <person name="Burns J.A."/>
            <person name="Paasch A."/>
            <person name="Narechania A."/>
            <person name="Kim E."/>
        </authorList>
    </citation>
    <scope>NUCLEOTIDE SEQUENCE [LARGE SCALE GENOMIC DNA]</scope>
    <source>
        <strain evidence="7 8">PLY_AMNH</strain>
    </source>
</reference>
<dbReference type="InterPro" id="IPR003347">
    <property type="entry name" value="JmjC_dom"/>
</dbReference>
<dbReference type="PANTHER" id="PTHR12461">
    <property type="entry name" value="HYPOXIA-INDUCIBLE FACTOR 1 ALPHA INHIBITOR-RELATED"/>
    <property type="match status" value="1"/>
</dbReference>
<evidence type="ECO:0000256" key="3">
    <source>
        <dbReference type="ARBA" id="ARBA00022490"/>
    </source>
</evidence>
<evidence type="ECO:0000313" key="8">
    <source>
        <dbReference type="Proteomes" id="UP001190700"/>
    </source>
</evidence>
<evidence type="ECO:0000256" key="4">
    <source>
        <dbReference type="ARBA" id="ARBA00037342"/>
    </source>
</evidence>
<dbReference type="Proteomes" id="UP001190700">
    <property type="component" value="Unassembled WGS sequence"/>
</dbReference>
<evidence type="ECO:0000256" key="2">
    <source>
        <dbReference type="ARBA" id="ARBA00006801"/>
    </source>
</evidence>
<dbReference type="EMBL" id="LGRX02001044">
    <property type="protein sequence ID" value="KAK3287011.1"/>
    <property type="molecule type" value="Genomic_DNA"/>
</dbReference>
<evidence type="ECO:0000256" key="1">
    <source>
        <dbReference type="ARBA" id="ARBA00004496"/>
    </source>
</evidence>
<dbReference type="SUPFAM" id="SSF51197">
    <property type="entry name" value="Clavaminate synthase-like"/>
    <property type="match status" value="1"/>
</dbReference>
<feature type="domain" description="JmjC" evidence="6">
    <location>
        <begin position="29"/>
        <end position="192"/>
    </location>
</feature>
<comment type="caution">
    <text evidence="7">The sequence shown here is derived from an EMBL/GenBank/DDBJ whole genome shotgun (WGS) entry which is preliminary data.</text>
</comment>
<name>A0AAE0LIU9_9CHLO</name>